<evidence type="ECO:0000313" key="2">
    <source>
        <dbReference type="EMBL" id="SVA06401.1"/>
    </source>
</evidence>
<gene>
    <name evidence="2" type="ORF">METZ01_LOCUS59255</name>
</gene>
<sequence length="134" mass="15496">MKILKIISIGLVVVYIGLVVLFESWLGYSQPSNQNSLVITTFDDQVTKDRVLSAVNNDGKLYVSANHWPRSWYRQALSNPNVEVLYKGEKKSYLAVSVEDEEHDRLMKEHAHPLTFRILTGFPPRYFIRLDLKD</sequence>
<dbReference type="GO" id="GO:0016491">
    <property type="term" value="F:oxidoreductase activity"/>
    <property type="evidence" value="ECO:0007669"/>
    <property type="project" value="InterPro"/>
</dbReference>
<accession>A0A381SSZ1</accession>
<dbReference type="Gene3D" id="2.30.110.10">
    <property type="entry name" value="Electron Transport, Fmn-binding Protein, Chain A"/>
    <property type="match status" value="1"/>
</dbReference>
<dbReference type="EMBL" id="UINC01003447">
    <property type="protein sequence ID" value="SVA06401.1"/>
    <property type="molecule type" value="Genomic_DNA"/>
</dbReference>
<proteinExistence type="predicted"/>
<protein>
    <recommendedName>
        <fullName evidence="3">DUF385 domain-containing protein</fullName>
    </recommendedName>
</protein>
<keyword evidence="1" id="KW-0472">Membrane</keyword>
<dbReference type="InterPro" id="IPR004378">
    <property type="entry name" value="F420H2_quin_Rdtase"/>
</dbReference>
<evidence type="ECO:0000256" key="1">
    <source>
        <dbReference type="SAM" id="Phobius"/>
    </source>
</evidence>
<keyword evidence="1" id="KW-1133">Transmembrane helix</keyword>
<organism evidence="2">
    <name type="scientific">marine metagenome</name>
    <dbReference type="NCBI Taxonomy" id="408172"/>
    <lineage>
        <taxon>unclassified sequences</taxon>
        <taxon>metagenomes</taxon>
        <taxon>ecological metagenomes</taxon>
    </lineage>
</organism>
<dbReference type="AlphaFoldDB" id="A0A381SSZ1"/>
<dbReference type="InterPro" id="IPR012349">
    <property type="entry name" value="Split_barrel_FMN-bd"/>
</dbReference>
<feature type="transmembrane region" description="Helical" evidence="1">
    <location>
        <begin position="7"/>
        <end position="28"/>
    </location>
</feature>
<name>A0A381SSZ1_9ZZZZ</name>
<reference evidence="2" key="1">
    <citation type="submission" date="2018-05" db="EMBL/GenBank/DDBJ databases">
        <authorList>
            <person name="Lanie J.A."/>
            <person name="Ng W.-L."/>
            <person name="Kazmierczak K.M."/>
            <person name="Andrzejewski T.M."/>
            <person name="Davidsen T.M."/>
            <person name="Wayne K.J."/>
            <person name="Tettelin H."/>
            <person name="Glass J.I."/>
            <person name="Rusch D."/>
            <person name="Podicherti R."/>
            <person name="Tsui H.-C.T."/>
            <person name="Winkler M.E."/>
        </authorList>
    </citation>
    <scope>NUCLEOTIDE SEQUENCE</scope>
</reference>
<dbReference type="Pfam" id="PF04075">
    <property type="entry name" value="F420H2_quin_red"/>
    <property type="match status" value="1"/>
</dbReference>
<keyword evidence="1" id="KW-0812">Transmembrane</keyword>
<evidence type="ECO:0008006" key="3">
    <source>
        <dbReference type="Google" id="ProtNLM"/>
    </source>
</evidence>